<evidence type="ECO:0000313" key="2">
    <source>
        <dbReference type="Proteomes" id="UP000499080"/>
    </source>
</evidence>
<organism evidence="1 2">
    <name type="scientific">Araneus ventricosus</name>
    <name type="common">Orbweaver spider</name>
    <name type="synonym">Epeira ventricosa</name>
    <dbReference type="NCBI Taxonomy" id="182803"/>
    <lineage>
        <taxon>Eukaryota</taxon>
        <taxon>Metazoa</taxon>
        <taxon>Ecdysozoa</taxon>
        <taxon>Arthropoda</taxon>
        <taxon>Chelicerata</taxon>
        <taxon>Arachnida</taxon>
        <taxon>Araneae</taxon>
        <taxon>Araneomorphae</taxon>
        <taxon>Entelegynae</taxon>
        <taxon>Araneoidea</taxon>
        <taxon>Araneidae</taxon>
        <taxon>Araneus</taxon>
    </lineage>
</organism>
<reference evidence="1 2" key="1">
    <citation type="journal article" date="2019" name="Sci. Rep.">
        <title>Orb-weaving spider Araneus ventricosus genome elucidates the spidroin gene catalogue.</title>
        <authorList>
            <person name="Kono N."/>
            <person name="Nakamura H."/>
            <person name="Ohtoshi R."/>
            <person name="Moran D.A.P."/>
            <person name="Shinohara A."/>
            <person name="Yoshida Y."/>
            <person name="Fujiwara M."/>
            <person name="Mori M."/>
            <person name="Tomita M."/>
            <person name="Arakawa K."/>
        </authorList>
    </citation>
    <scope>NUCLEOTIDE SEQUENCE [LARGE SCALE GENOMIC DNA]</scope>
</reference>
<keyword evidence="2" id="KW-1185">Reference proteome</keyword>
<proteinExistence type="predicted"/>
<dbReference type="EMBL" id="BGPR01000002">
    <property type="protein sequence ID" value="GBL72913.1"/>
    <property type="molecule type" value="Genomic_DNA"/>
</dbReference>
<name>A0A4Y1ZZI8_ARAVE</name>
<gene>
    <name evidence="1" type="ORF">AVEN_128101_1</name>
</gene>
<sequence length="87" mass="9963">MIEVFCWSPRWPCGKFSDSVPANSRFETRMLRRSAVYVDQMHAKSNIGHQMSSRWCGAEALKGGCQSRFKFTISVTKYPSCCFKTGR</sequence>
<protein>
    <submittedName>
        <fullName evidence="1">Uncharacterized protein</fullName>
    </submittedName>
</protein>
<dbReference type="AlphaFoldDB" id="A0A4Y1ZZI8"/>
<dbReference type="Proteomes" id="UP000499080">
    <property type="component" value="Unassembled WGS sequence"/>
</dbReference>
<evidence type="ECO:0000313" key="1">
    <source>
        <dbReference type="EMBL" id="GBL72913.1"/>
    </source>
</evidence>
<accession>A0A4Y1ZZI8</accession>
<comment type="caution">
    <text evidence="1">The sequence shown here is derived from an EMBL/GenBank/DDBJ whole genome shotgun (WGS) entry which is preliminary data.</text>
</comment>